<sequence>MRAATALRPTSTGTNSCWRAWPLPRRLAHGRERLACEVTRASSAAAPATSASGVNSATAALFPTYRRDPELQAALDALFADTTDKGIRRVPHADVQHHVDRIIDLGRRLGLNRVHPQWNDGAFWGRMTTLLVGITTDNVATLGRLTFNRIQPAGIMVQTDQAEAAGVPEGPDQWKGPEAGVSEDPARGYSVATHFKLLDADVLGVMHVQALYDTDPEDPEKLWVTFTGFSIEPVHKDADSMARWRGALAEANPDMDAASGRISVAFEPAKRARGCLRYILLDPEWHLALGTSGSLTCMQRV</sequence>
<organism evidence="1 2">
    <name type="scientific">Chlamydomonas incerta</name>
    <dbReference type="NCBI Taxonomy" id="51695"/>
    <lineage>
        <taxon>Eukaryota</taxon>
        <taxon>Viridiplantae</taxon>
        <taxon>Chlorophyta</taxon>
        <taxon>core chlorophytes</taxon>
        <taxon>Chlorophyceae</taxon>
        <taxon>CS clade</taxon>
        <taxon>Chlamydomonadales</taxon>
        <taxon>Chlamydomonadaceae</taxon>
        <taxon>Chlamydomonas</taxon>
    </lineage>
</organism>
<comment type="caution">
    <text evidence="1">The sequence shown here is derived from an EMBL/GenBank/DDBJ whole genome shotgun (WGS) entry which is preliminary data.</text>
</comment>
<keyword evidence="2" id="KW-1185">Reference proteome</keyword>
<proteinExistence type="predicted"/>
<dbReference type="AlphaFoldDB" id="A0A835VY15"/>
<evidence type="ECO:0000313" key="2">
    <source>
        <dbReference type="Proteomes" id="UP000650467"/>
    </source>
</evidence>
<gene>
    <name evidence="1" type="ORF">HXX76_010177</name>
</gene>
<dbReference type="EMBL" id="JAEHOC010000028">
    <property type="protein sequence ID" value="KAG2430078.1"/>
    <property type="molecule type" value="Genomic_DNA"/>
</dbReference>
<dbReference type="OrthoDB" id="539512at2759"/>
<dbReference type="Proteomes" id="UP000650467">
    <property type="component" value="Unassembled WGS sequence"/>
</dbReference>
<evidence type="ECO:0008006" key="3">
    <source>
        <dbReference type="Google" id="ProtNLM"/>
    </source>
</evidence>
<reference evidence="1" key="1">
    <citation type="journal article" date="2020" name="bioRxiv">
        <title>Comparative genomics of Chlamydomonas.</title>
        <authorList>
            <person name="Craig R.J."/>
            <person name="Hasan A.R."/>
            <person name="Ness R.W."/>
            <person name="Keightley P.D."/>
        </authorList>
    </citation>
    <scope>NUCLEOTIDE SEQUENCE</scope>
    <source>
        <strain evidence="1">SAG 7.73</strain>
    </source>
</reference>
<protein>
    <recommendedName>
        <fullName evidence="3">Plastid lipid-associated protein/fibrillin conserved domain-containing protein</fullName>
    </recommendedName>
</protein>
<accession>A0A835VY15</accession>
<name>A0A835VY15_CHLIN</name>
<evidence type="ECO:0000313" key="1">
    <source>
        <dbReference type="EMBL" id="KAG2430078.1"/>
    </source>
</evidence>